<proteinExistence type="predicted"/>
<keyword evidence="3" id="KW-1185">Reference proteome</keyword>
<dbReference type="OrthoDB" id="9788221at2"/>
<evidence type="ECO:0000313" key="3">
    <source>
        <dbReference type="Proteomes" id="UP000256269"/>
    </source>
</evidence>
<evidence type="ECO:0000256" key="1">
    <source>
        <dbReference type="PIRSR" id="PIRSR016184-1"/>
    </source>
</evidence>
<dbReference type="GO" id="GO:0005737">
    <property type="term" value="C:cytoplasm"/>
    <property type="evidence" value="ECO:0007669"/>
    <property type="project" value="TreeGrafter"/>
</dbReference>
<dbReference type="GO" id="GO:0016853">
    <property type="term" value="F:isomerase activity"/>
    <property type="evidence" value="ECO:0007669"/>
    <property type="project" value="UniProtKB-KW"/>
</dbReference>
<evidence type="ECO:0000313" key="2">
    <source>
        <dbReference type="EMBL" id="REH41982.1"/>
    </source>
</evidence>
<dbReference type="InterPro" id="IPR003719">
    <property type="entry name" value="Phenazine_PhzF-like"/>
</dbReference>
<dbReference type="EMBL" id="QUNO01000011">
    <property type="protein sequence ID" value="REH41982.1"/>
    <property type="molecule type" value="Genomic_DNA"/>
</dbReference>
<protein>
    <submittedName>
        <fullName evidence="2">Trans-2,3-dihydro-3-hydroxyanthranilate isomerase</fullName>
    </submittedName>
</protein>
<comment type="caution">
    <text evidence="2">The sequence shown here is derived from an EMBL/GenBank/DDBJ whole genome shotgun (WGS) entry which is preliminary data.</text>
</comment>
<reference evidence="2 3" key="1">
    <citation type="submission" date="2018-08" db="EMBL/GenBank/DDBJ databases">
        <title>Genomic Encyclopedia of Archaeal and Bacterial Type Strains, Phase II (KMG-II): from individual species to whole genera.</title>
        <authorList>
            <person name="Goeker M."/>
        </authorList>
    </citation>
    <scope>NUCLEOTIDE SEQUENCE [LARGE SCALE GENOMIC DNA]</scope>
    <source>
        <strain evidence="2 3">DSM 45791</strain>
    </source>
</reference>
<dbReference type="PANTHER" id="PTHR13774">
    <property type="entry name" value="PHENAZINE BIOSYNTHESIS PROTEIN"/>
    <property type="match status" value="1"/>
</dbReference>
<sequence>MTTLRFDVLDVFTDTPFTGNQLAVVHGAEDLSAEQMRTIAAEFGYSETTFPLRPTQPGADYRVRIFTPSEELPFAGHPSVGTSWLLARDGVIGFGPAVQECLAGLLPVVVDERGSRITGGKRTVGPSLDRAALAASVGLTVDDLSDVDPGIAGCGLDWAYLGVKPDAVARTVPNPAAILAAGAEHGVQVFSLVDGEAHARVFAGDIEDAATGSAALGLCAFAVDRGLIGETADIVVRQGIEMGRSSTLYCSVTPEAVTVRGDVVHIASGQLSWAG</sequence>
<gene>
    <name evidence="2" type="ORF">BCF44_111287</name>
</gene>
<dbReference type="AlphaFoldDB" id="A0A3E0HC53"/>
<dbReference type="PIRSF" id="PIRSF016184">
    <property type="entry name" value="PhzC_PhzF"/>
    <property type="match status" value="1"/>
</dbReference>
<feature type="active site" evidence="1">
    <location>
        <position position="47"/>
    </location>
</feature>
<dbReference type="RefSeq" id="WP_116177991.1">
    <property type="nucleotide sequence ID" value="NZ_CP144375.1"/>
</dbReference>
<name>A0A3E0HC53_9PSEU</name>
<keyword evidence="2" id="KW-0413">Isomerase</keyword>
<dbReference type="NCBIfam" id="TIGR00654">
    <property type="entry name" value="PhzF_family"/>
    <property type="match status" value="1"/>
</dbReference>
<dbReference type="Gene3D" id="3.10.310.10">
    <property type="entry name" value="Diaminopimelate Epimerase, Chain A, domain 1"/>
    <property type="match status" value="2"/>
</dbReference>
<dbReference type="PANTHER" id="PTHR13774:SF32">
    <property type="entry name" value="ANTISENSE-ENHANCING SEQUENCE 1"/>
    <property type="match status" value="1"/>
</dbReference>
<dbReference type="Pfam" id="PF02567">
    <property type="entry name" value="PhzC-PhzF"/>
    <property type="match status" value="1"/>
</dbReference>
<dbReference type="Proteomes" id="UP000256269">
    <property type="component" value="Unassembled WGS sequence"/>
</dbReference>
<accession>A0A3E0HC53</accession>
<dbReference type="SUPFAM" id="SSF54506">
    <property type="entry name" value="Diaminopimelate epimerase-like"/>
    <property type="match status" value="1"/>
</dbReference>
<organism evidence="2 3">
    <name type="scientific">Kutzneria buriramensis</name>
    <dbReference type="NCBI Taxonomy" id="1045776"/>
    <lineage>
        <taxon>Bacteria</taxon>
        <taxon>Bacillati</taxon>
        <taxon>Actinomycetota</taxon>
        <taxon>Actinomycetes</taxon>
        <taxon>Pseudonocardiales</taxon>
        <taxon>Pseudonocardiaceae</taxon>
        <taxon>Kutzneria</taxon>
    </lineage>
</organism>